<organism evidence="6 7">
    <name type="scientific">Fundicoccus ignavus</name>
    <dbReference type="NCBI Taxonomy" id="2664442"/>
    <lineage>
        <taxon>Bacteria</taxon>
        <taxon>Bacillati</taxon>
        <taxon>Bacillota</taxon>
        <taxon>Bacilli</taxon>
        <taxon>Lactobacillales</taxon>
        <taxon>Aerococcaceae</taxon>
        <taxon>Fundicoccus</taxon>
    </lineage>
</organism>
<dbReference type="InterPro" id="IPR013740">
    <property type="entry name" value="Redoxin"/>
</dbReference>
<dbReference type="PROSITE" id="PS51352">
    <property type="entry name" value="THIOREDOXIN_2"/>
    <property type="match status" value="1"/>
</dbReference>
<dbReference type="RefSeq" id="WP_153863481.1">
    <property type="nucleotide sequence ID" value="NZ_WJQS01000004.1"/>
</dbReference>
<evidence type="ECO:0000313" key="7">
    <source>
        <dbReference type="Proteomes" id="UP000430975"/>
    </source>
</evidence>
<keyword evidence="1" id="KW-0575">Peroxidase</keyword>
<dbReference type="Pfam" id="PF08534">
    <property type="entry name" value="Redoxin"/>
    <property type="match status" value="1"/>
</dbReference>
<dbReference type="GO" id="GO:0004601">
    <property type="term" value="F:peroxidase activity"/>
    <property type="evidence" value="ECO:0007669"/>
    <property type="project" value="UniProtKB-KW"/>
</dbReference>
<dbReference type="SUPFAM" id="SSF52833">
    <property type="entry name" value="Thioredoxin-like"/>
    <property type="match status" value="1"/>
</dbReference>
<evidence type="ECO:0000256" key="3">
    <source>
        <dbReference type="ARBA" id="ARBA00023157"/>
    </source>
</evidence>
<dbReference type="EMBL" id="WJQS01000004">
    <property type="protein sequence ID" value="MRI85446.1"/>
    <property type="molecule type" value="Genomic_DNA"/>
</dbReference>
<keyword evidence="4" id="KW-0676">Redox-active center</keyword>
<evidence type="ECO:0000313" key="6">
    <source>
        <dbReference type="EMBL" id="MRI85446.1"/>
    </source>
</evidence>
<comment type="caution">
    <text evidence="6">The sequence shown here is derived from an EMBL/GenBank/DDBJ whole genome shotgun (WGS) entry which is preliminary data.</text>
</comment>
<keyword evidence="1" id="KW-0560">Oxidoreductase</keyword>
<keyword evidence="2" id="KW-0049">Antioxidant</keyword>
<dbReference type="InterPro" id="IPR036249">
    <property type="entry name" value="Thioredoxin-like_sf"/>
</dbReference>
<evidence type="ECO:0000256" key="4">
    <source>
        <dbReference type="ARBA" id="ARBA00023284"/>
    </source>
</evidence>
<dbReference type="AlphaFoldDB" id="A0A6I2GDU1"/>
<protein>
    <submittedName>
        <fullName evidence="6">Redoxin domain-containing protein</fullName>
    </submittedName>
</protein>
<dbReference type="InterPro" id="IPR013766">
    <property type="entry name" value="Thioredoxin_domain"/>
</dbReference>
<accession>A0A6I2GDU1</accession>
<feature type="domain" description="Thioredoxin" evidence="5">
    <location>
        <begin position="17"/>
        <end position="163"/>
    </location>
</feature>
<keyword evidence="3" id="KW-1015">Disulfide bond</keyword>
<evidence type="ECO:0000259" key="5">
    <source>
        <dbReference type="PROSITE" id="PS51352"/>
    </source>
</evidence>
<reference evidence="6 7" key="1">
    <citation type="submission" date="2019-11" db="EMBL/GenBank/DDBJ databases">
        <title>Characterisation of Fundicoccus ignavus gen. nov. sp. nov., a novel genus of the family Aerococcaceae isolated from bulk tank milk.</title>
        <authorList>
            <person name="Siebert A."/>
            <person name="Huptas C."/>
            <person name="Wenning M."/>
            <person name="Scherer S."/>
            <person name="Doll E.V."/>
        </authorList>
    </citation>
    <scope>NUCLEOTIDE SEQUENCE [LARGE SCALE GENOMIC DNA]</scope>
    <source>
        <strain evidence="6 7">WS4759</strain>
    </source>
</reference>
<evidence type="ECO:0000256" key="1">
    <source>
        <dbReference type="ARBA" id="ARBA00022559"/>
    </source>
</evidence>
<dbReference type="Gene3D" id="3.40.30.10">
    <property type="entry name" value="Glutaredoxin"/>
    <property type="match status" value="1"/>
</dbReference>
<name>A0A6I2GDU1_9LACT</name>
<sequence>MQVKFDGNPLEVQGVQPKVGEKAPNAKLVNAKGETVDLADFLGKVTIISVIPNVLTRTCELQTKRFDEVTSDKDIQYVTVGRNTVEEFNQWNSDNELNVTTLTDAEGEFGKAYGLDIDLDGNALLTRAVFVVDSEGTIQYVEIVDEVVNEPDYKPALEVAEKL</sequence>
<keyword evidence="7" id="KW-1185">Reference proteome</keyword>
<evidence type="ECO:0000256" key="2">
    <source>
        <dbReference type="ARBA" id="ARBA00022862"/>
    </source>
</evidence>
<dbReference type="Proteomes" id="UP000430975">
    <property type="component" value="Unassembled WGS sequence"/>
</dbReference>
<proteinExistence type="predicted"/>
<dbReference type="PANTHER" id="PTHR43110">
    <property type="entry name" value="THIOL PEROXIDASE"/>
    <property type="match status" value="1"/>
</dbReference>
<dbReference type="InterPro" id="IPR050455">
    <property type="entry name" value="Tpx_Peroxidase_subfamily"/>
</dbReference>
<dbReference type="PANTHER" id="PTHR43110:SF1">
    <property type="entry name" value="THIOL PEROXIDASE"/>
    <property type="match status" value="1"/>
</dbReference>
<gene>
    <name evidence="6" type="ORF">GIY09_06090</name>
</gene>